<evidence type="ECO:0008006" key="3">
    <source>
        <dbReference type="Google" id="ProtNLM"/>
    </source>
</evidence>
<proteinExistence type="predicted"/>
<evidence type="ECO:0000313" key="1">
    <source>
        <dbReference type="EMBL" id="KAK2162265.1"/>
    </source>
</evidence>
<dbReference type="GO" id="GO:0003676">
    <property type="term" value="F:nucleic acid binding"/>
    <property type="evidence" value="ECO:0007669"/>
    <property type="project" value="InterPro"/>
</dbReference>
<dbReference type="Gene3D" id="3.30.420.10">
    <property type="entry name" value="Ribonuclease H-like superfamily/Ribonuclease H"/>
    <property type="match status" value="1"/>
</dbReference>
<evidence type="ECO:0000313" key="2">
    <source>
        <dbReference type="Proteomes" id="UP001208570"/>
    </source>
</evidence>
<comment type="caution">
    <text evidence="1">The sequence shown here is derived from an EMBL/GenBank/DDBJ whole genome shotgun (WGS) entry which is preliminary data.</text>
</comment>
<reference evidence="1" key="1">
    <citation type="journal article" date="2023" name="Mol. Biol. Evol.">
        <title>Third-Generation Sequencing Reveals the Adaptive Role of the Epigenome in Three Deep-Sea Polychaetes.</title>
        <authorList>
            <person name="Perez M."/>
            <person name="Aroh O."/>
            <person name="Sun Y."/>
            <person name="Lan Y."/>
            <person name="Juniper S.K."/>
            <person name="Young C.R."/>
            <person name="Angers B."/>
            <person name="Qian P.Y."/>
        </authorList>
    </citation>
    <scope>NUCLEOTIDE SEQUENCE</scope>
    <source>
        <strain evidence="1">P08H-3</strain>
    </source>
</reference>
<dbReference type="AlphaFoldDB" id="A0AAD9N9W7"/>
<accession>A0AAD9N9W7</accession>
<organism evidence="1 2">
    <name type="scientific">Paralvinella palmiformis</name>
    <dbReference type="NCBI Taxonomy" id="53620"/>
    <lineage>
        <taxon>Eukaryota</taxon>
        <taxon>Metazoa</taxon>
        <taxon>Spiralia</taxon>
        <taxon>Lophotrochozoa</taxon>
        <taxon>Annelida</taxon>
        <taxon>Polychaeta</taxon>
        <taxon>Sedentaria</taxon>
        <taxon>Canalipalpata</taxon>
        <taxon>Terebellida</taxon>
        <taxon>Terebelliformia</taxon>
        <taxon>Alvinellidae</taxon>
        <taxon>Paralvinella</taxon>
    </lineage>
</organism>
<keyword evidence="2" id="KW-1185">Reference proteome</keyword>
<name>A0AAD9N9W7_9ANNE</name>
<dbReference type="Proteomes" id="UP001208570">
    <property type="component" value="Unassembled WGS sequence"/>
</dbReference>
<sequence>MYTLCKVGGKTVAKCRDCETSSDSEDDTDPEESKLQLLIVLEKQITPSRKKTLPPAVMIVDPMCRKTTFIHSFYTPPGLENGHRGIQDLAGGESAIQNLDIKNPLVFSILELHSTLKTLRKKVVFCWVPSNVGIRGNELAYKAAKTALKDESTDVTIKKRIVICVRFVHKKPDDDNLMKHSVREEFLSFVHADTDTKVDELATKFLESVYSAGIIQQQMGGQGIESMKHQ</sequence>
<dbReference type="EMBL" id="JAODUP010000101">
    <property type="protein sequence ID" value="KAK2162265.1"/>
    <property type="molecule type" value="Genomic_DNA"/>
</dbReference>
<gene>
    <name evidence="1" type="ORF">LSH36_101g05061</name>
</gene>
<protein>
    <recommendedName>
        <fullName evidence="3">RNase H type-1 domain-containing protein</fullName>
    </recommendedName>
</protein>
<dbReference type="InterPro" id="IPR036397">
    <property type="entry name" value="RNaseH_sf"/>
</dbReference>